<keyword evidence="2" id="KW-1133">Transmembrane helix</keyword>
<protein>
    <submittedName>
        <fullName evidence="3">Zinc ribbon domain-containing protein</fullName>
    </submittedName>
</protein>
<keyword evidence="2" id="KW-0472">Membrane</keyword>
<accession>A0A9D2DKC4</accession>
<feature type="region of interest" description="Disordered" evidence="1">
    <location>
        <begin position="92"/>
        <end position="117"/>
    </location>
</feature>
<evidence type="ECO:0000256" key="2">
    <source>
        <dbReference type="SAM" id="Phobius"/>
    </source>
</evidence>
<name>A0A9D2DKC4_9ACTN</name>
<evidence type="ECO:0000313" key="4">
    <source>
        <dbReference type="Proteomes" id="UP000824029"/>
    </source>
</evidence>
<feature type="compositionally biased region" description="Polar residues" evidence="1">
    <location>
        <begin position="99"/>
        <end position="110"/>
    </location>
</feature>
<evidence type="ECO:0000256" key="1">
    <source>
        <dbReference type="SAM" id="MobiDB-lite"/>
    </source>
</evidence>
<gene>
    <name evidence="3" type="ORF">IAA22_05535</name>
</gene>
<feature type="transmembrane region" description="Helical" evidence="2">
    <location>
        <begin position="74"/>
        <end position="93"/>
    </location>
</feature>
<feature type="region of interest" description="Disordered" evidence="1">
    <location>
        <begin position="17"/>
        <end position="67"/>
    </location>
</feature>
<dbReference type="Proteomes" id="UP000824029">
    <property type="component" value="Unassembled WGS sequence"/>
</dbReference>
<dbReference type="AlphaFoldDB" id="A0A9D2DKC4"/>
<dbReference type="EMBL" id="DXBZ01000103">
    <property type="protein sequence ID" value="HIZ18552.1"/>
    <property type="molecule type" value="Genomic_DNA"/>
</dbReference>
<evidence type="ECO:0000313" key="3">
    <source>
        <dbReference type="EMBL" id="HIZ18552.1"/>
    </source>
</evidence>
<proteinExistence type="predicted"/>
<sequence length="311" mass="32949">MSTCPKCGTQFDSAFCPNCGTQAPSTPPREDEALEPQEEGGVIDPIEDGDGPVDQAEPSQSPASQQKKPFYKRTWFIVIVVILVLGAIGSASGSGSADNEPSNGNVNEAQEQGAAEDPAELTSIFATYTGSTEAGTLIDGSNSGITVTGSYDDGTSEVLTGWSVDNPGELVAGQTSTFSITYQDLSCTLEVACTTVDPEQYKASCVSYPYDELARNPDSHVGENVVFRGQVIQALDDSDGVTLRVNVTEGEYGIWDDTVMAYYAYGDGESRILEDDIITMYGSFGGLYTYESVLGASITVPLVFAEFVEIG</sequence>
<reference evidence="3" key="2">
    <citation type="submission" date="2021-04" db="EMBL/GenBank/DDBJ databases">
        <authorList>
            <person name="Gilroy R."/>
        </authorList>
    </citation>
    <scope>NUCLEOTIDE SEQUENCE</scope>
    <source>
        <strain evidence="3">ChiHecolR3B27-1887</strain>
    </source>
</reference>
<comment type="caution">
    <text evidence="3">The sequence shown here is derived from an EMBL/GenBank/DDBJ whole genome shotgun (WGS) entry which is preliminary data.</text>
</comment>
<reference evidence="3" key="1">
    <citation type="journal article" date="2021" name="PeerJ">
        <title>Extensive microbial diversity within the chicken gut microbiome revealed by metagenomics and culture.</title>
        <authorList>
            <person name="Gilroy R."/>
            <person name="Ravi A."/>
            <person name="Getino M."/>
            <person name="Pursley I."/>
            <person name="Horton D.L."/>
            <person name="Alikhan N.F."/>
            <person name="Baker D."/>
            <person name="Gharbi K."/>
            <person name="Hall N."/>
            <person name="Watson M."/>
            <person name="Adriaenssens E.M."/>
            <person name="Foster-Nyarko E."/>
            <person name="Jarju S."/>
            <person name="Secka A."/>
            <person name="Antonio M."/>
            <person name="Oren A."/>
            <person name="Chaudhuri R.R."/>
            <person name="La Ragione R."/>
            <person name="Hildebrand F."/>
            <person name="Pallen M.J."/>
        </authorList>
    </citation>
    <scope>NUCLEOTIDE SEQUENCE</scope>
    <source>
        <strain evidence="3">ChiHecolR3B27-1887</strain>
    </source>
</reference>
<organism evidence="3 4">
    <name type="scientific">Candidatus Olsenella stercoravium</name>
    <dbReference type="NCBI Taxonomy" id="2838713"/>
    <lineage>
        <taxon>Bacteria</taxon>
        <taxon>Bacillati</taxon>
        <taxon>Actinomycetota</taxon>
        <taxon>Coriobacteriia</taxon>
        <taxon>Coriobacteriales</taxon>
        <taxon>Atopobiaceae</taxon>
        <taxon>Olsenella</taxon>
    </lineage>
</organism>
<feature type="compositionally biased region" description="Low complexity" evidence="1">
    <location>
        <begin position="55"/>
        <end position="67"/>
    </location>
</feature>
<keyword evidence="2" id="KW-0812">Transmembrane</keyword>